<keyword evidence="6 8" id="KW-0862">Zinc</keyword>
<comment type="subunit">
    <text evidence="2 8">Homodimer.</text>
</comment>
<accession>A0A0D0VPH7</accession>
<feature type="compositionally biased region" description="Low complexity" evidence="9">
    <location>
        <begin position="30"/>
        <end position="43"/>
    </location>
</feature>
<feature type="binding site" evidence="8">
    <location>
        <position position="178"/>
    </location>
    <ligand>
        <name>Zn(2+)</name>
        <dbReference type="ChEBI" id="CHEBI:29105"/>
        <note>catalytic</note>
    </ligand>
</feature>
<feature type="domain" description="CMP/dCMP-type deaminase" evidence="10">
    <location>
        <begin position="67"/>
        <end position="205"/>
    </location>
</feature>
<dbReference type="CDD" id="cd01285">
    <property type="entry name" value="nucleoside_deaminase"/>
    <property type="match status" value="1"/>
</dbReference>
<organism evidence="11 12">
    <name type="scientific">Micromonospora haikouensis</name>
    <dbReference type="NCBI Taxonomy" id="686309"/>
    <lineage>
        <taxon>Bacteria</taxon>
        <taxon>Bacillati</taxon>
        <taxon>Actinomycetota</taxon>
        <taxon>Actinomycetes</taxon>
        <taxon>Micromonosporales</taxon>
        <taxon>Micromonosporaceae</taxon>
        <taxon>Micromonospora</taxon>
    </lineage>
</organism>
<keyword evidence="4 8" id="KW-0479">Metal-binding</keyword>
<reference evidence="11 12" key="1">
    <citation type="submission" date="2015-01" db="EMBL/GenBank/DDBJ databases">
        <title>Sequencing and annotation of Micromonospora carbonacea strain JXNU-1 genome.</title>
        <authorList>
            <person name="Long Z."/>
            <person name="Huang Y."/>
            <person name="Jiang Y."/>
        </authorList>
    </citation>
    <scope>NUCLEOTIDE SEQUENCE [LARGE SCALE GENOMIC DNA]</scope>
    <source>
        <strain evidence="11 12">JXNU-1</strain>
    </source>
</reference>
<evidence type="ECO:0000313" key="12">
    <source>
        <dbReference type="Proteomes" id="UP000032254"/>
    </source>
</evidence>
<feature type="binding site" evidence="8">
    <location>
        <position position="145"/>
    </location>
    <ligand>
        <name>Zn(2+)</name>
        <dbReference type="ChEBI" id="CHEBI:29105"/>
        <note>catalytic</note>
    </ligand>
</feature>
<proteinExistence type="inferred from homology"/>
<dbReference type="EMBL" id="JXSX01000002">
    <property type="protein sequence ID" value="KIR62628.1"/>
    <property type="molecule type" value="Genomic_DNA"/>
</dbReference>
<evidence type="ECO:0000259" key="10">
    <source>
        <dbReference type="PROSITE" id="PS51747"/>
    </source>
</evidence>
<keyword evidence="12" id="KW-1185">Reference proteome</keyword>
<evidence type="ECO:0000256" key="3">
    <source>
        <dbReference type="ARBA" id="ARBA00022694"/>
    </source>
</evidence>
<dbReference type="PANTHER" id="PTHR11079">
    <property type="entry name" value="CYTOSINE DEAMINASE FAMILY MEMBER"/>
    <property type="match status" value="1"/>
</dbReference>
<dbReference type="InterPro" id="IPR016193">
    <property type="entry name" value="Cytidine_deaminase-like"/>
</dbReference>
<evidence type="ECO:0000256" key="6">
    <source>
        <dbReference type="ARBA" id="ARBA00022833"/>
    </source>
</evidence>
<evidence type="ECO:0000256" key="8">
    <source>
        <dbReference type="HAMAP-Rule" id="MF_00972"/>
    </source>
</evidence>
<evidence type="ECO:0000256" key="4">
    <source>
        <dbReference type="ARBA" id="ARBA00022723"/>
    </source>
</evidence>
<dbReference type="HAMAP" id="MF_00972">
    <property type="entry name" value="tRNA_aden_deaminase"/>
    <property type="match status" value="1"/>
</dbReference>
<keyword evidence="3 8" id="KW-0819">tRNA processing</keyword>
<evidence type="ECO:0000256" key="2">
    <source>
        <dbReference type="ARBA" id="ARBA00011738"/>
    </source>
</evidence>
<dbReference type="PATRIC" id="fig|47853.6.peg.3487"/>
<sequence>MASEPADATDPALEGVRPGQPTPGAVRRFGPGADEGLAELGLAGPDGGDLGGAGLSGAGLGGAGRRQRHELWMRRALQVAVTGPAPARADASADGVARVGAAADAARPGEVADDVPVGAVVYGPDGTELAAGRNERELTGDPTAHAEVLALRRAAERLGRWRLDDCTLVVTLEPCTMCAGAIVLARVAAVVFGAWEPKTGAAGSLWDVLRDRRLNHRPEVYGGVLEAENSAVLRAFFR</sequence>
<dbReference type="EC" id="3.5.4.33" evidence="8"/>
<dbReference type="PROSITE" id="PS00903">
    <property type="entry name" value="CYT_DCMP_DEAMINASES_1"/>
    <property type="match status" value="1"/>
</dbReference>
<comment type="caution">
    <text evidence="11">The sequence shown here is derived from an EMBL/GenBank/DDBJ whole genome shotgun (WGS) entry which is preliminary data.</text>
</comment>
<keyword evidence="5 8" id="KW-0378">Hydrolase</keyword>
<evidence type="ECO:0000256" key="9">
    <source>
        <dbReference type="SAM" id="MobiDB-lite"/>
    </source>
</evidence>
<evidence type="ECO:0000313" key="11">
    <source>
        <dbReference type="EMBL" id="KIR62628.1"/>
    </source>
</evidence>
<comment type="function">
    <text evidence="8">Catalyzes the deamination of adenosine to inosine at the wobble position 34 of tRNA(Arg2).</text>
</comment>
<dbReference type="PROSITE" id="PS51747">
    <property type="entry name" value="CYT_DCMP_DEAMINASES_2"/>
    <property type="match status" value="1"/>
</dbReference>
<name>A0A0D0VPH7_9ACTN</name>
<gene>
    <name evidence="8" type="primary">tadA</name>
    <name evidence="11" type="ORF">TK50_16660</name>
</gene>
<dbReference type="GO" id="GO:0008270">
    <property type="term" value="F:zinc ion binding"/>
    <property type="evidence" value="ECO:0007669"/>
    <property type="project" value="UniProtKB-UniRule"/>
</dbReference>
<feature type="binding site" evidence="8">
    <location>
        <position position="175"/>
    </location>
    <ligand>
        <name>Zn(2+)</name>
        <dbReference type="ChEBI" id="CHEBI:29105"/>
        <note>catalytic</note>
    </ligand>
</feature>
<comment type="cofactor">
    <cofactor evidence="8">
        <name>Zn(2+)</name>
        <dbReference type="ChEBI" id="CHEBI:29105"/>
    </cofactor>
    <text evidence="8">Binds 1 zinc ion per subunit.</text>
</comment>
<dbReference type="InterPro" id="IPR028883">
    <property type="entry name" value="tRNA_aden_deaminase"/>
</dbReference>
<dbReference type="AlphaFoldDB" id="A0A0D0VPH7"/>
<dbReference type="PANTHER" id="PTHR11079:SF202">
    <property type="entry name" value="TRNA-SPECIFIC ADENOSINE DEAMINASE"/>
    <property type="match status" value="1"/>
</dbReference>
<evidence type="ECO:0000256" key="5">
    <source>
        <dbReference type="ARBA" id="ARBA00022801"/>
    </source>
</evidence>
<comment type="similarity">
    <text evidence="1">Belongs to the cytidine and deoxycytidylate deaminase family. ADAT2 subfamily.</text>
</comment>
<dbReference type="Proteomes" id="UP000032254">
    <property type="component" value="Unassembled WGS sequence"/>
</dbReference>
<feature type="region of interest" description="Disordered" evidence="9">
    <location>
        <begin position="1"/>
        <end position="45"/>
    </location>
</feature>
<dbReference type="InterPro" id="IPR002125">
    <property type="entry name" value="CMP_dCMP_dom"/>
</dbReference>
<dbReference type="InterPro" id="IPR058535">
    <property type="entry name" value="MafB19-deam"/>
</dbReference>
<dbReference type="GO" id="GO:0052717">
    <property type="term" value="F:tRNA-specific adenosine-34 deaminase activity"/>
    <property type="evidence" value="ECO:0007669"/>
    <property type="project" value="UniProtKB-UniRule"/>
</dbReference>
<protein>
    <recommendedName>
        <fullName evidence="8">tRNA-specific adenosine deaminase</fullName>
        <ecNumber evidence="8">3.5.4.33</ecNumber>
    </recommendedName>
</protein>
<dbReference type="OrthoDB" id="9802676at2"/>
<dbReference type="Pfam" id="PF14437">
    <property type="entry name" value="MafB19-deam"/>
    <property type="match status" value="1"/>
</dbReference>
<dbReference type="InterPro" id="IPR016192">
    <property type="entry name" value="APOBEC/CMP_deaminase_Zn-bd"/>
</dbReference>
<comment type="catalytic activity">
    <reaction evidence="7 8">
        <text>adenosine(34) in tRNA + H2O + H(+) = inosine(34) in tRNA + NH4(+)</text>
        <dbReference type="Rhea" id="RHEA:43168"/>
        <dbReference type="Rhea" id="RHEA-COMP:10373"/>
        <dbReference type="Rhea" id="RHEA-COMP:10374"/>
        <dbReference type="ChEBI" id="CHEBI:15377"/>
        <dbReference type="ChEBI" id="CHEBI:15378"/>
        <dbReference type="ChEBI" id="CHEBI:28938"/>
        <dbReference type="ChEBI" id="CHEBI:74411"/>
        <dbReference type="ChEBI" id="CHEBI:82852"/>
        <dbReference type="EC" id="3.5.4.33"/>
    </reaction>
</comment>
<evidence type="ECO:0000256" key="7">
    <source>
        <dbReference type="ARBA" id="ARBA00048045"/>
    </source>
</evidence>
<evidence type="ECO:0000256" key="1">
    <source>
        <dbReference type="ARBA" id="ARBA00010669"/>
    </source>
</evidence>
<dbReference type="SMR" id="A0A0D0VPH7"/>
<dbReference type="Gene3D" id="3.40.140.10">
    <property type="entry name" value="Cytidine Deaminase, domain 2"/>
    <property type="match status" value="1"/>
</dbReference>
<feature type="active site" description="Proton donor" evidence="8">
    <location>
        <position position="147"/>
    </location>
</feature>
<dbReference type="SUPFAM" id="SSF53927">
    <property type="entry name" value="Cytidine deaminase-like"/>
    <property type="match status" value="1"/>
</dbReference>
<dbReference type="GO" id="GO:0002100">
    <property type="term" value="P:tRNA wobble adenosine to inosine editing"/>
    <property type="evidence" value="ECO:0007669"/>
    <property type="project" value="UniProtKB-UniRule"/>
</dbReference>